<dbReference type="InterPro" id="IPR017438">
    <property type="entry name" value="ATP-NAD_kinase_N"/>
</dbReference>
<dbReference type="InterPro" id="IPR016064">
    <property type="entry name" value="NAD/diacylglycerol_kinase_sf"/>
</dbReference>
<evidence type="ECO:0000313" key="2">
    <source>
        <dbReference type="Proteomes" id="UP000829720"/>
    </source>
</evidence>
<keyword evidence="2" id="KW-1185">Reference proteome</keyword>
<comment type="caution">
    <text evidence="1">The sequence shown here is derived from an EMBL/GenBank/DDBJ whole genome shotgun (WGS) entry which is preliminary data.</text>
</comment>
<proteinExistence type="predicted"/>
<accession>A0A8T3CFG3</accession>
<sequence length="115" mass="13101">MFLPIKASVPPVMAFHLGSLGFLTPFKFESYKTEVAKVFEESTLFVLHDRKATATVTGPLPQMQIEEKTIHSNQRSSVAILEQGQVLVWYPDGSFVSSRREQKAMKPKIKQHLRR</sequence>
<reference evidence="1" key="1">
    <citation type="submission" date="2021-01" db="EMBL/GenBank/DDBJ databases">
        <authorList>
            <person name="Zahm M."/>
            <person name="Roques C."/>
            <person name="Cabau C."/>
            <person name="Klopp C."/>
            <person name="Donnadieu C."/>
            <person name="Jouanno E."/>
            <person name="Lampietro C."/>
            <person name="Louis A."/>
            <person name="Herpin A."/>
            <person name="Echchiki A."/>
            <person name="Berthelot C."/>
            <person name="Parey E."/>
            <person name="Roest-Crollius H."/>
            <person name="Braasch I."/>
            <person name="Postlethwait J."/>
            <person name="Bobe J."/>
            <person name="Montfort J."/>
            <person name="Bouchez O."/>
            <person name="Begum T."/>
            <person name="Mejri S."/>
            <person name="Adams A."/>
            <person name="Chen W.-J."/>
            <person name="Guiguen Y."/>
        </authorList>
    </citation>
    <scope>NUCLEOTIDE SEQUENCE</scope>
    <source>
        <tissue evidence="1">Blood</tissue>
    </source>
</reference>
<dbReference type="SUPFAM" id="SSF111331">
    <property type="entry name" value="NAD kinase/diacylglycerol kinase-like"/>
    <property type="match status" value="1"/>
</dbReference>
<gene>
    <name evidence="1" type="ORF">AGOR_G00238260</name>
</gene>
<organism evidence="1 2">
    <name type="scientific">Albula goreensis</name>
    <dbReference type="NCBI Taxonomy" id="1534307"/>
    <lineage>
        <taxon>Eukaryota</taxon>
        <taxon>Metazoa</taxon>
        <taxon>Chordata</taxon>
        <taxon>Craniata</taxon>
        <taxon>Vertebrata</taxon>
        <taxon>Euteleostomi</taxon>
        <taxon>Actinopterygii</taxon>
        <taxon>Neopterygii</taxon>
        <taxon>Teleostei</taxon>
        <taxon>Albuliformes</taxon>
        <taxon>Albulidae</taxon>
        <taxon>Albula</taxon>
    </lineage>
</organism>
<dbReference type="Proteomes" id="UP000829720">
    <property type="component" value="Unassembled WGS sequence"/>
</dbReference>
<dbReference type="OrthoDB" id="24581at2759"/>
<dbReference type="AlphaFoldDB" id="A0A8T3CFG3"/>
<name>A0A8T3CFG3_9TELE</name>
<evidence type="ECO:0000313" key="1">
    <source>
        <dbReference type="EMBL" id="KAI1882761.1"/>
    </source>
</evidence>
<dbReference type="Gene3D" id="3.40.50.10330">
    <property type="entry name" value="Probable inorganic polyphosphate/atp-NAD kinase, domain 1"/>
    <property type="match status" value="1"/>
</dbReference>
<protein>
    <submittedName>
        <fullName evidence="1">Uncharacterized protein</fullName>
    </submittedName>
</protein>
<dbReference type="EMBL" id="JAERUA010000024">
    <property type="protein sequence ID" value="KAI1882761.1"/>
    <property type="molecule type" value="Genomic_DNA"/>
</dbReference>